<comment type="catalytic activity">
    <reaction evidence="18 20">
        <text>L-threonyl-[protein] + ATP = O-phospho-L-threonyl-[protein] + ADP + H(+)</text>
        <dbReference type="Rhea" id="RHEA:46608"/>
        <dbReference type="Rhea" id="RHEA-COMP:11060"/>
        <dbReference type="Rhea" id="RHEA-COMP:11605"/>
        <dbReference type="ChEBI" id="CHEBI:15378"/>
        <dbReference type="ChEBI" id="CHEBI:30013"/>
        <dbReference type="ChEBI" id="CHEBI:30616"/>
        <dbReference type="ChEBI" id="CHEBI:61977"/>
        <dbReference type="ChEBI" id="CHEBI:456216"/>
        <dbReference type="EC" id="2.7.11.1"/>
    </reaction>
</comment>
<dbReference type="InterPro" id="IPR017441">
    <property type="entry name" value="Protein_kinase_ATP_BS"/>
</dbReference>
<dbReference type="GO" id="GO:0004674">
    <property type="term" value="F:protein serine/threonine kinase activity"/>
    <property type="evidence" value="ECO:0007669"/>
    <property type="project" value="UniProtKB-KW"/>
</dbReference>
<feature type="transmembrane region" description="Helical" evidence="23">
    <location>
        <begin position="422"/>
        <end position="448"/>
    </location>
</feature>
<evidence type="ECO:0000256" key="11">
    <source>
        <dbReference type="ARBA" id="ARBA00022777"/>
    </source>
</evidence>
<evidence type="ECO:0000256" key="9">
    <source>
        <dbReference type="ARBA" id="ARBA00022737"/>
    </source>
</evidence>
<dbReference type="GO" id="GO:0005886">
    <property type="term" value="C:plasma membrane"/>
    <property type="evidence" value="ECO:0007669"/>
    <property type="project" value="UniProtKB-SubCell"/>
</dbReference>
<evidence type="ECO:0000313" key="27">
    <source>
        <dbReference type="EMBL" id="GFP81335.1"/>
    </source>
</evidence>
<dbReference type="FunFam" id="2.90.10.10:FF:000016">
    <property type="entry name" value="G-type lectin S-receptor-like serine/threonine-protein kinase"/>
    <property type="match status" value="1"/>
</dbReference>
<dbReference type="InterPro" id="IPR000858">
    <property type="entry name" value="S_locus_glycoprot_dom"/>
</dbReference>
<keyword evidence="16 27" id="KW-0675">Receptor</keyword>
<dbReference type="OrthoDB" id="1918782at2759"/>
<evidence type="ECO:0000259" key="26">
    <source>
        <dbReference type="PROSITE" id="PS50927"/>
    </source>
</evidence>
<dbReference type="PROSITE" id="PS00108">
    <property type="entry name" value="PROTEIN_KINASE_ST"/>
    <property type="match status" value="1"/>
</dbReference>
<dbReference type="EC" id="2.7.11.1" evidence="20"/>
<dbReference type="Proteomes" id="UP000653305">
    <property type="component" value="Unassembled WGS sequence"/>
</dbReference>
<keyword evidence="13 23" id="KW-1133">Transmembrane helix</keyword>
<evidence type="ECO:0000256" key="17">
    <source>
        <dbReference type="ARBA" id="ARBA00023180"/>
    </source>
</evidence>
<evidence type="ECO:0000256" key="4">
    <source>
        <dbReference type="ARBA" id="ARBA00022536"/>
    </source>
</evidence>
<sequence length="829" mass="90797">MKFLFFNIFLPFSILFSANTVTADDISPGSTLYASNPQQSWNSPNRSFAFSFIQESDNTFFAAVTFNGIPIWKAGGDPGGAVNSSAELRFLPDGNLRLVTGPAGAPLWSSGTANRGVSAATLDDSGNFVLRNSSGATVWSTFDHPTDTIVPTQNLTVNHTLSSGLYSFKIQTNGNLTLSWNNTIIYYNSGLNSTSNSNLTNPILEIQPTGIVTLSDPTLSSNLSLAYSSDYAEEGNIFRFLKLDNDGNLRIYSSTTSSSAVNVRWAAVSDQCQVYGFCGNMGICSYNDTSPICECPSQNFDPIDPNDSRKGCRRKIELRDCPGREAMLQLDHSVFSTFEPELAQIFYIGITPCRLNCLIGPCTASTSLSDGSGQCYIKTSDFISGYHSPAIPSTSFVKVCQPVMPNPSTSSITNESKKGLKLSVWLVVVVILVTLLGLLLFEGGLWWWCCRNSPKFGGLSAQYALLEYASGAPVQFSYKELHKSTKGFKEKLGAGGFGAVYKGALANRAIAAVKQLEGIEQGEKQFRMEVATISSTHHLNLVRLIGFCSEGRHRLLVYEFMKNGSLDSFLFTADESQSGKFLNWECRFNVALGTARGITYLHEECRDCIVHCDIKPENILLDENYHAKVSDFGLAKLVNPKDHRYRTLTSVRGTRGYLAPEWLANLPITSKSDVYSYGMVLLEIVSGRRNFEVSAETGHKKFTLWAYEEFEKGNFEAIVDRRLRSEEMDMEQVVRAIQVSFWCIQEQPSQRPMMGKVIQMLEGILVIDRPPAPKAATEGSAGGTSVTTSSVSAFSTFATSVPVVSSSSFSASGKHGERALSSLLQSETK</sequence>
<keyword evidence="6 23" id="KW-0812">Transmembrane</keyword>
<dbReference type="CDD" id="cd00028">
    <property type="entry name" value="B_lectin"/>
    <property type="match status" value="1"/>
</dbReference>
<dbReference type="PROSITE" id="PS50011">
    <property type="entry name" value="PROTEIN_KINASE_DOM"/>
    <property type="match status" value="1"/>
</dbReference>
<dbReference type="Pfam" id="PF01453">
    <property type="entry name" value="B_lectin"/>
    <property type="match status" value="1"/>
</dbReference>
<keyword evidence="14 23" id="KW-0472">Membrane</keyword>
<dbReference type="Pfam" id="PF00954">
    <property type="entry name" value="S_locus_glycop"/>
    <property type="match status" value="1"/>
</dbReference>
<dbReference type="PROSITE" id="PS50927">
    <property type="entry name" value="BULB_LECTIN"/>
    <property type="match status" value="2"/>
</dbReference>
<dbReference type="Pfam" id="PF00069">
    <property type="entry name" value="Pkinase"/>
    <property type="match status" value="1"/>
</dbReference>
<protein>
    <recommendedName>
        <fullName evidence="20">Receptor-like serine/threonine-protein kinase</fullName>
        <ecNumber evidence="20">2.7.11.1</ecNumber>
    </recommendedName>
</protein>
<proteinExistence type="inferred from homology"/>
<dbReference type="GO" id="GO:0048544">
    <property type="term" value="P:recognition of pollen"/>
    <property type="evidence" value="ECO:0007669"/>
    <property type="project" value="InterPro"/>
</dbReference>
<dbReference type="InterPro" id="IPR008271">
    <property type="entry name" value="Ser/Thr_kinase_AS"/>
</dbReference>
<dbReference type="InterPro" id="IPR000719">
    <property type="entry name" value="Prot_kinase_dom"/>
</dbReference>
<dbReference type="SMART" id="SM00220">
    <property type="entry name" value="S_TKc"/>
    <property type="match status" value="1"/>
</dbReference>
<evidence type="ECO:0000256" key="14">
    <source>
        <dbReference type="ARBA" id="ARBA00023136"/>
    </source>
</evidence>
<dbReference type="InterPro" id="IPR036426">
    <property type="entry name" value="Bulb-type_lectin_dom_sf"/>
</dbReference>
<evidence type="ECO:0000313" key="28">
    <source>
        <dbReference type="Proteomes" id="UP000653305"/>
    </source>
</evidence>
<comment type="subcellular location">
    <subcellularLocation>
        <location evidence="1">Cell membrane</location>
        <topology evidence="1">Single-pass type I membrane protein</topology>
    </subcellularLocation>
</comment>
<evidence type="ECO:0000256" key="13">
    <source>
        <dbReference type="ARBA" id="ARBA00022989"/>
    </source>
</evidence>
<evidence type="ECO:0000256" key="1">
    <source>
        <dbReference type="ARBA" id="ARBA00004251"/>
    </source>
</evidence>
<dbReference type="GO" id="GO:0005524">
    <property type="term" value="F:ATP binding"/>
    <property type="evidence" value="ECO:0007669"/>
    <property type="project" value="UniProtKB-UniRule"/>
</dbReference>
<reference evidence="27" key="1">
    <citation type="submission" date="2020-07" db="EMBL/GenBank/DDBJ databases">
        <title>Ethylene signaling mediates host invasion by parasitic plants.</title>
        <authorList>
            <person name="Yoshida S."/>
        </authorList>
    </citation>
    <scope>NUCLEOTIDE SEQUENCE</scope>
    <source>
        <strain evidence="27">Okayama</strain>
    </source>
</reference>
<keyword evidence="11 20" id="KW-0418">Kinase</keyword>
<evidence type="ECO:0000256" key="21">
    <source>
        <dbReference type="PROSITE-ProRule" id="PRU10141"/>
    </source>
</evidence>
<evidence type="ECO:0000256" key="18">
    <source>
        <dbReference type="ARBA" id="ARBA00047899"/>
    </source>
</evidence>
<dbReference type="EMBL" id="BMAC01000029">
    <property type="protein sequence ID" value="GFP81335.1"/>
    <property type="molecule type" value="Genomic_DNA"/>
</dbReference>
<feature type="domain" description="Bulb-type lectin" evidence="26">
    <location>
        <begin position="23"/>
        <end position="143"/>
    </location>
</feature>
<keyword evidence="15" id="KW-1015">Disulfide bond</keyword>
<dbReference type="SUPFAM" id="SSF51110">
    <property type="entry name" value="alpha-D-mannose-specific plant lectins"/>
    <property type="match status" value="2"/>
</dbReference>
<organism evidence="27 28">
    <name type="scientific">Phtheirospermum japonicum</name>
    <dbReference type="NCBI Taxonomy" id="374723"/>
    <lineage>
        <taxon>Eukaryota</taxon>
        <taxon>Viridiplantae</taxon>
        <taxon>Streptophyta</taxon>
        <taxon>Embryophyta</taxon>
        <taxon>Tracheophyta</taxon>
        <taxon>Spermatophyta</taxon>
        <taxon>Magnoliopsida</taxon>
        <taxon>eudicotyledons</taxon>
        <taxon>Gunneridae</taxon>
        <taxon>Pentapetalae</taxon>
        <taxon>asterids</taxon>
        <taxon>lamiids</taxon>
        <taxon>Lamiales</taxon>
        <taxon>Orobanchaceae</taxon>
        <taxon>Orobanchaceae incertae sedis</taxon>
        <taxon>Phtheirospermum</taxon>
    </lineage>
</organism>
<keyword evidence="17" id="KW-0325">Glycoprotein</keyword>
<dbReference type="FunFam" id="1.10.510.10:FF:000384">
    <property type="entry name" value="G-type lectin S-receptor-like serine/threonine-protein kinase"/>
    <property type="match status" value="1"/>
</dbReference>
<dbReference type="Gene3D" id="2.90.10.10">
    <property type="entry name" value="Bulb-type lectin domain"/>
    <property type="match status" value="2"/>
</dbReference>
<keyword evidence="2" id="KW-1003">Cell membrane</keyword>
<evidence type="ECO:0000256" key="3">
    <source>
        <dbReference type="ARBA" id="ARBA00022527"/>
    </source>
</evidence>
<evidence type="ECO:0000256" key="6">
    <source>
        <dbReference type="ARBA" id="ARBA00022692"/>
    </source>
</evidence>
<dbReference type="GO" id="GO:0030246">
    <property type="term" value="F:carbohydrate binding"/>
    <property type="evidence" value="ECO:0007669"/>
    <property type="project" value="UniProtKB-KW"/>
</dbReference>
<dbReference type="SMART" id="SM00108">
    <property type="entry name" value="B_lectin"/>
    <property type="match status" value="1"/>
</dbReference>
<evidence type="ECO:0000256" key="12">
    <source>
        <dbReference type="ARBA" id="ARBA00022840"/>
    </source>
</evidence>
<evidence type="ECO:0000256" key="5">
    <source>
        <dbReference type="ARBA" id="ARBA00022679"/>
    </source>
</evidence>
<evidence type="ECO:0000256" key="19">
    <source>
        <dbReference type="ARBA" id="ARBA00048679"/>
    </source>
</evidence>
<keyword evidence="3 20" id="KW-0723">Serine/threonine-protein kinase</keyword>
<dbReference type="FunFam" id="3.30.200.20:FF:000059">
    <property type="entry name" value="S-receptor-like serine/threonine-protein kinase"/>
    <property type="match status" value="1"/>
</dbReference>
<dbReference type="InterPro" id="IPR011009">
    <property type="entry name" value="Kinase-like_dom_sf"/>
</dbReference>
<dbReference type="AlphaFoldDB" id="A0A830BBE9"/>
<dbReference type="Gene3D" id="1.10.510.10">
    <property type="entry name" value="Transferase(Phosphotransferase) domain 1"/>
    <property type="match status" value="1"/>
</dbReference>
<comment type="similarity">
    <text evidence="20">Belongs to the protein kinase superfamily. Ser/Thr protein kinase family.</text>
</comment>
<dbReference type="SUPFAM" id="SSF56112">
    <property type="entry name" value="Protein kinase-like (PK-like)"/>
    <property type="match status" value="1"/>
</dbReference>
<evidence type="ECO:0000256" key="2">
    <source>
        <dbReference type="ARBA" id="ARBA00022475"/>
    </source>
</evidence>
<evidence type="ECO:0000256" key="10">
    <source>
        <dbReference type="ARBA" id="ARBA00022741"/>
    </source>
</evidence>
<dbReference type="CDD" id="cd14066">
    <property type="entry name" value="STKc_IRAK"/>
    <property type="match status" value="1"/>
</dbReference>
<keyword evidence="12 20" id="KW-0067">ATP-binding</keyword>
<evidence type="ECO:0000256" key="7">
    <source>
        <dbReference type="ARBA" id="ARBA00022729"/>
    </source>
</evidence>
<keyword evidence="7 24" id="KW-0732">Signal</keyword>
<keyword evidence="9" id="KW-0677">Repeat</keyword>
<evidence type="ECO:0000256" key="24">
    <source>
        <dbReference type="SAM" id="SignalP"/>
    </source>
</evidence>
<gene>
    <name evidence="27" type="ORF">PHJA_000276800</name>
</gene>
<dbReference type="PANTHER" id="PTHR47974:SF9">
    <property type="entry name" value="RECEPTOR-LIKE SERINE_THREONINE-PROTEIN KINASE"/>
    <property type="match status" value="1"/>
</dbReference>
<dbReference type="InterPro" id="IPR024171">
    <property type="entry name" value="SRK-like_kinase"/>
</dbReference>
<evidence type="ECO:0000256" key="22">
    <source>
        <dbReference type="SAM" id="MobiDB-lite"/>
    </source>
</evidence>
<keyword evidence="4" id="KW-0245">EGF-like domain</keyword>
<comment type="caution">
    <text evidence="27">The sequence shown here is derived from an EMBL/GenBank/DDBJ whole genome shotgun (WGS) entry which is preliminary data.</text>
</comment>
<dbReference type="InterPro" id="IPR001480">
    <property type="entry name" value="Bulb-type_lectin_dom"/>
</dbReference>
<accession>A0A830BBE9</accession>
<feature type="domain" description="Bulb-type lectin" evidence="26">
    <location>
        <begin position="146"/>
        <end position="264"/>
    </location>
</feature>
<feature type="signal peptide" evidence="24">
    <location>
        <begin position="1"/>
        <end position="23"/>
    </location>
</feature>
<evidence type="ECO:0000256" key="20">
    <source>
        <dbReference type="PIRNR" id="PIRNR000641"/>
    </source>
</evidence>
<keyword evidence="8 27" id="KW-0430">Lectin</keyword>
<feature type="chain" id="PRO_5032911636" description="Receptor-like serine/threonine-protein kinase" evidence="24">
    <location>
        <begin position="24"/>
        <end position="829"/>
    </location>
</feature>
<feature type="domain" description="Protein kinase" evidence="25">
    <location>
        <begin position="486"/>
        <end position="765"/>
    </location>
</feature>
<evidence type="ECO:0000256" key="16">
    <source>
        <dbReference type="ARBA" id="ARBA00023170"/>
    </source>
</evidence>
<keyword evidence="5 20" id="KW-0808">Transferase</keyword>
<keyword evidence="28" id="KW-1185">Reference proteome</keyword>
<comment type="catalytic activity">
    <reaction evidence="19 20">
        <text>L-seryl-[protein] + ATP = O-phospho-L-seryl-[protein] + ADP + H(+)</text>
        <dbReference type="Rhea" id="RHEA:17989"/>
        <dbReference type="Rhea" id="RHEA-COMP:9863"/>
        <dbReference type="Rhea" id="RHEA-COMP:11604"/>
        <dbReference type="ChEBI" id="CHEBI:15378"/>
        <dbReference type="ChEBI" id="CHEBI:29999"/>
        <dbReference type="ChEBI" id="CHEBI:30616"/>
        <dbReference type="ChEBI" id="CHEBI:83421"/>
        <dbReference type="ChEBI" id="CHEBI:456216"/>
        <dbReference type="EC" id="2.7.11.1"/>
    </reaction>
</comment>
<feature type="binding site" evidence="21">
    <location>
        <position position="514"/>
    </location>
    <ligand>
        <name>ATP</name>
        <dbReference type="ChEBI" id="CHEBI:30616"/>
    </ligand>
</feature>
<dbReference type="PANTHER" id="PTHR47974">
    <property type="entry name" value="OS07G0415500 PROTEIN"/>
    <property type="match status" value="1"/>
</dbReference>
<evidence type="ECO:0000256" key="15">
    <source>
        <dbReference type="ARBA" id="ARBA00023157"/>
    </source>
</evidence>
<dbReference type="PROSITE" id="PS00107">
    <property type="entry name" value="PROTEIN_KINASE_ATP"/>
    <property type="match status" value="1"/>
</dbReference>
<evidence type="ECO:0000256" key="23">
    <source>
        <dbReference type="SAM" id="Phobius"/>
    </source>
</evidence>
<keyword evidence="10 20" id="KW-0547">Nucleotide-binding</keyword>
<dbReference type="PIRSF" id="PIRSF000641">
    <property type="entry name" value="SRK"/>
    <property type="match status" value="1"/>
</dbReference>
<evidence type="ECO:0000256" key="8">
    <source>
        <dbReference type="ARBA" id="ARBA00022734"/>
    </source>
</evidence>
<dbReference type="FunFam" id="2.90.10.10:FF:000025">
    <property type="entry name" value="G-type lectin S-receptor-like serine/threonine-protein kinase"/>
    <property type="match status" value="1"/>
</dbReference>
<feature type="region of interest" description="Disordered" evidence="22">
    <location>
        <begin position="806"/>
        <end position="829"/>
    </location>
</feature>
<name>A0A830BBE9_9LAMI</name>
<evidence type="ECO:0000259" key="25">
    <source>
        <dbReference type="PROSITE" id="PS50011"/>
    </source>
</evidence>
<dbReference type="Gene3D" id="3.30.200.20">
    <property type="entry name" value="Phosphorylase Kinase, domain 1"/>
    <property type="match status" value="1"/>
</dbReference>